<gene>
    <name evidence="11" type="ORF">DKT68_06125</name>
</gene>
<dbReference type="Proteomes" id="UP000245410">
    <property type="component" value="Unassembled WGS sequence"/>
</dbReference>
<name>A0A317DF14_9ACTN</name>
<evidence type="ECO:0000256" key="3">
    <source>
        <dbReference type="ARBA" id="ARBA00022723"/>
    </source>
</evidence>
<protein>
    <submittedName>
        <fullName evidence="11">Uncharacterized protein</fullName>
    </submittedName>
</protein>
<dbReference type="InterPro" id="IPR050626">
    <property type="entry name" value="Peptidase_M16"/>
</dbReference>
<reference evidence="11 12" key="1">
    <citation type="submission" date="2018-05" db="EMBL/GenBank/DDBJ databases">
        <title>Micromonospora atacamensis sp. nov., a novel actinobacteria isolated from high altitude Atacama Desert soil.</title>
        <authorList>
            <person name="Carro L."/>
            <person name="Golinska P."/>
            <person name="Klenk H.-P."/>
            <person name="Goodfellow M."/>
        </authorList>
    </citation>
    <scope>NUCLEOTIDE SEQUENCE [LARGE SCALE GENOMIC DNA]</scope>
    <source>
        <strain evidence="11 12">5R2A7</strain>
    </source>
</reference>
<dbReference type="PANTHER" id="PTHR43690">
    <property type="entry name" value="NARDILYSIN"/>
    <property type="match status" value="1"/>
</dbReference>
<keyword evidence="5" id="KW-0862">Zinc</keyword>
<dbReference type="OrthoDB" id="9811314at2"/>
<dbReference type="InterPro" id="IPR011765">
    <property type="entry name" value="Pept_M16_N"/>
</dbReference>
<keyword evidence="6" id="KW-0482">Metalloprotease</keyword>
<dbReference type="InterPro" id="IPR007863">
    <property type="entry name" value="Peptidase_M16_C"/>
</dbReference>
<keyword evidence="2" id="KW-0645">Protease</keyword>
<evidence type="ECO:0000256" key="5">
    <source>
        <dbReference type="ARBA" id="ARBA00022833"/>
    </source>
</evidence>
<evidence type="ECO:0000259" key="9">
    <source>
        <dbReference type="Pfam" id="PF00675"/>
    </source>
</evidence>
<comment type="similarity">
    <text evidence="1 7">Belongs to the peptidase M16 family.</text>
</comment>
<evidence type="ECO:0000313" key="12">
    <source>
        <dbReference type="Proteomes" id="UP000245410"/>
    </source>
</evidence>
<dbReference type="GO" id="GO:0004222">
    <property type="term" value="F:metalloendopeptidase activity"/>
    <property type="evidence" value="ECO:0007669"/>
    <property type="project" value="InterPro"/>
</dbReference>
<comment type="caution">
    <text evidence="11">The sequence shown here is derived from an EMBL/GenBank/DDBJ whole genome shotgun (WGS) entry which is preliminary data.</text>
</comment>
<feature type="domain" description="Peptidase M16 C-terminal" evidence="10">
    <location>
        <begin position="634"/>
        <end position="796"/>
    </location>
</feature>
<keyword evidence="3" id="KW-0479">Metal-binding</keyword>
<feature type="region of interest" description="Disordered" evidence="8">
    <location>
        <begin position="417"/>
        <end position="461"/>
    </location>
</feature>
<dbReference type="GO" id="GO:0006508">
    <property type="term" value="P:proteolysis"/>
    <property type="evidence" value="ECO:0007669"/>
    <property type="project" value="UniProtKB-KW"/>
</dbReference>
<feature type="compositionally biased region" description="Basic and acidic residues" evidence="8">
    <location>
        <begin position="429"/>
        <end position="461"/>
    </location>
</feature>
<sequence length="880" mass="94302">MTVPAGSRPAHPLHRRTLPNGLRVVLLPGWPAPRSAVSVHYGTGFRAESPGSEGIAHLVEHLMFRGSESLPGGRFYDDLHPLGGTANGTTHADYTDYFQVVPAAALEQALFREADRMRAPRFTDAELASQLIEVGREIESMRDSRLYGRLPWPGLPEVMFRSFANAHDGYGDVGTLRTLTVDDCAAFFDAHYVPANAVLTIVTPHEPAAVWPLVERHFAGVPARPADPPPSIAEPPPSQDRQVRQRVAGAAQTALALGHRLPDPLRELPDYVACMVLAWLTSRWRHPRVGVRAGAGCGFFGPLDALAPDVFVVTAVLPDDLTPDGFVGDLAAEWTRLGDPARARAGVGRAAAELAGQHRRQHARLEDRCRALGRFELLFGRAELVDDLPRLIADTSAERVSRAAEALAVAPSALLVAGPHGGPDGEGQATRRPDRVATRRPDRVADRRPDRVADRRPDRVRRTAAELGASAGGPRPVPALGAPVPPALTGAREISLANGLRVVAVPDRRAELVELRLRLPLGPDGWRDPQRVADLLRILGAHTDAARRVAGMGGELQLAQDGQWADLSAWAPVALLPKLLQVVADVLVPGPLPAWRPLPAARPAPFVPQQRMDEALRRHWAGKSERPPADPTELHLRVLRPQHATLVVVGAADAEVLLAAAVDALAGWSAAPRAEPAAPDDSGPQVLLLREAAGDTVHLTLSGREPEAGSAEPARYLTTALLGGHATARLAERCRRLGRADVMLARRDVLAGYRRASVRLAVPRDRIDEAVAGVRAEVAALIAEPPSKEELAAVRRYCSAQLLSAFDSPAGLADALRHTTAAGRGLDWVVRRPELLRTPRPGDLSGAAHDLFGALSHTVVLGDPPADFSADRLAAMESRA</sequence>
<dbReference type="GO" id="GO:0046872">
    <property type="term" value="F:metal ion binding"/>
    <property type="evidence" value="ECO:0007669"/>
    <property type="project" value="UniProtKB-KW"/>
</dbReference>
<keyword evidence="12" id="KW-1185">Reference proteome</keyword>
<feature type="domain" description="Peptidase M16 C-terminal" evidence="10">
    <location>
        <begin position="179"/>
        <end position="285"/>
    </location>
</feature>
<evidence type="ECO:0000256" key="4">
    <source>
        <dbReference type="ARBA" id="ARBA00022801"/>
    </source>
</evidence>
<dbReference type="Pfam" id="PF05193">
    <property type="entry name" value="Peptidase_M16_C"/>
    <property type="match status" value="2"/>
</dbReference>
<evidence type="ECO:0000256" key="8">
    <source>
        <dbReference type="SAM" id="MobiDB-lite"/>
    </source>
</evidence>
<feature type="domain" description="Peptidase M16 N-terminal" evidence="9">
    <location>
        <begin position="30"/>
        <end position="142"/>
    </location>
</feature>
<organism evidence="11 12">
    <name type="scientific">Micromonospora acroterricola</name>
    <dbReference type="NCBI Taxonomy" id="2202421"/>
    <lineage>
        <taxon>Bacteria</taxon>
        <taxon>Bacillati</taxon>
        <taxon>Actinomycetota</taxon>
        <taxon>Actinomycetes</taxon>
        <taxon>Micromonosporales</taxon>
        <taxon>Micromonosporaceae</taxon>
        <taxon>Micromonospora</taxon>
    </lineage>
</organism>
<evidence type="ECO:0000259" key="10">
    <source>
        <dbReference type="Pfam" id="PF05193"/>
    </source>
</evidence>
<evidence type="ECO:0000256" key="1">
    <source>
        <dbReference type="ARBA" id="ARBA00007261"/>
    </source>
</evidence>
<evidence type="ECO:0000313" key="11">
    <source>
        <dbReference type="EMBL" id="PWR11323.1"/>
    </source>
</evidence>
<dbReference type="RefSeq" id="WP_109816439.1">
    <property type="nucleotide sequence ID" value="NZ_QGKR01000138.1"/>
</dbReference>
<dbReference type="SUPFAM" id="SSF63411">
    <property type="entry name" value="LuxS/MPP-like metallohydrolase"/>
    <property type="match status" value="4"/>
</dbReference>
<evidence type="ECO:0000256" key="2">
    <source>
        <dbReference type="ARBA" id="ARBA00022670"/>
    </source>
</evidence>
<dbReference type="EMBL" id="QGKR01000138">
    <property type="protein sequence ID" value="PWR11323.1"/>
    <property type="molecule type" value="Genomic_DNA"/>
</dbReference>
<dbReference type="InterPro" id="IPR011249">
    <property type="entry name" value="Metalloenz_LuxS/M16"/>
</dbReference>
<dbReference type="PANTHER" id="PTHR43690:SF17">
    <property type="entry name" value="PROTEIN YHJJ"/>
    <property type="match status" value="1"/>
</dbReference>
<dbReference type="PROSITE" id="PS00143">
    <property type="entry name" value="INSULINASE"/>
    <property type="match status" value="1"/>
</dbReference>
<evidence type="ECO:0000256" key="6">
    <source>
        <dbReference type="ARBA" id="ARBA00023049"/>
    </source>
</evidence>
<proteinExistence type="inferred from homology"/>
<evidence type="ECO:0000256" key="7">
    <source>
        <dbReference type="RuleBase" id="RU004447"/>
    </source>
</evidence>
<dbReference type="Pfam" id="PF00675">
    <property type="entry name" value="Peptidase_M16"/>
    <property type="match status" value="1"/>
</dbReference>
<dbReference type="AlphaFoldDB" id="A0A317DF14"/>
<dbReference type="Gene3D" id="3.30.830.10">
    <property type="entry name" value="Metalloenzyme, LuxS/M16 peptidase-like"/>
    <property type="match status" value="3"/>
</dbReference>
<accession>A0A317DF14</accession>
<keyword evidence="4" id="KW-0378">Hydrolase</keyword>
<dbReference type="InterPro" id="IPR001431">
    <property type="entry name" value="Pept_M16_Zn_BS"/>
</dbReference>